<protein>
    <recommendedName>
        <fullName evidence="3">Ribosomal protein L7/L12 C-terminal domain-containing protein</fullName>
    </recommendedName>
</protein>
<evidence type="ECO:0000313" key="2">
    <source>
        <dbReference type="Proteomes" id="UP001501294"/>
    </source>
</evidence>
<dbReference type="Proteomes" id="UP001501294">
    <property type="component" value="Unassembled WGS sequence"/>
</dbReference>
<gene>
    <name evidence="1" type="ORF">GCM10023150_03860</name>
</gene>
<accession>A0ABP8HU70</accession>
<organism evidence="1 2">
    <name type="scientific">Kangiella taiwanensis</name>
    <dbReference type="NCBI Taxonomy" id="1079179"/>
    <lineage>
        <taxon>Bacteria</taxon>
        <taxon>Pseudomonadati</taxon>
        <taxon>Pseudomonadota</taxon>
        <taxon>Gammaproteobacteria</taxon>
        <taxon>Kangiellales</taxon>
        <taxon>Kangiellaceae</taxon>
        <taxon>Kangiella</taxon>
    </lineage>
</organism>
<dbReference type="RefSeq" id="WP_223577280.1">
    <property type="nucleotide sequence ID" value="NZ_BAABFU010000001.1"/>
</dbReference>
<comment type="caution">
    <text evidence="1">The sequence shown here is derived from an EMBL/GenBank/DDBJ whole genome shotgun (WGS) entry which is preliminary data.</text>
</comment>
<dbReference type="Gene3D" id="3.30.1390.10">
    <property type="match status" value="1"/>
</dbReference>
<name>A0ABP8HU70_9GAMM</name>
<evidence type="ECO:0000313" key="1">
    <source>
        <dbReference type="EMBL" id="GAA4344423.1"/>
    </source>
</evidence>
<proteinExistence type="predicted"/>
<sequence>MSEGTHKVVIKGYGDLDKGKYYIEHAVAELFGIDDKVAKKLLEVSAEEPRIVKKNVDSQTAERYLKALKETGAKGEVVDTRFDFSGLSLE</sequence>
<dbReference type="SUPFAM" id="SSF54736">
    <property type="entry name" value="ClpS-like"/>
    <property type="match status" value="1"/>
</dbReference>
<dbReference type="EMBL" id="BAABFU010000001">
    <property type="protein sequence ID" value="GAA4344423.1"/>
    <property type="molecule type" value="Genomic_DNA"/>
</dbReference>
<evidence type="ECO:0008006" key="3">
    <source>
        <dbReference type="Google" id="ProtNLM"/>
    </source>
</evidence>
<keyword evidence="2" id="KW-1185">Reference proteome</keyword>
<dbReference type="InterPro" id="IPR014719">
    <property type="entry name" value="Ribosomal_bL12_C/ClpS-like"/>
</dbReference>
<reference evidence="2" key="1">
    <citation type="journal article" date="2019" name="Int. J. Syst. Evol. Microbiol.">
        <title>The Global Catalogue of Microorganisms (GCM) 10K type strain sequencing project: providing services to taxonomists for standard genome sequencing and annotation.</title>
        <authorList>
            <consortium name="The Broad Institute Genomics Platform"/>
            <consortium name="The Broad Institute Genome Sequencing Center for Infectious Disease"/>
            <person name="Wu L."/>
            <person name="Ma J."/>
        </authorList>
    </citation>
    <scope>NUCLEOTIDE SEQUENCE [LARGE SCALE GENOMIC DNA]</scope>
    <source>
        <strain evidence="2">JCM 17727</strain>
    </source>
</reference>